<sequence>MTSHRASSTRLRPWTHAKGRVLLKDGSESACLRITDISEARQALSTKPHDKAKIRIISIYSRRTLSPLDITSDLLEYIFNDYSIHQDFADVVASFGQDPNIAEGSSNNATIHTPNKMSTSLSYQIRYVEENQRGGQDPWSLRHTGIYHHRNTAANGLDVFILLHPVREPVIENQLSALEGDVAGRKELCTNPFLIHTWLFSSYFDNWRWYLRYLGTRFASENNLAMVIKPERTEPSSSFLRVQRLRNLNDFILFSRACCAGNLDLLTRLSKSSMDGWKAVGDLDSQMSKMKGYIESANVLKGRVQNLIDLVGYTLTLHNQLESAKIDTELRDLTEGLKRLTEDTVDDSATVKVITFLSAIYLPGSFIATIYGMNFFIFNPESRNLEISPDFWIFIATWLPLTLITGGIYVLILYIDSRLKRKVFRWPWQMKPRSIASLPASPSPSSPVPQKIG</sequence>
<feature type="domain" description="CorA-like transporter" evidence="6">
    <location>
        <begin position="33"/>
        <end position="221"/>
    </location>
</feature>
<evidence type="ECO:0000256" key="4">
    <source>
        <dbReference type="ARBA" id="ARBA00023136"/>
    </source>
</evidence>
<dbReference type="EMBL" id="MU005574">
    <property type="protein sequence ID" value="KAF2687942.1"/>
    <property type="molecule type" value="Genomic_DNA"/>
</dbReference>
<keyword evidence="4 5" id="KW-0472">Membrane</keyword>
<dbReference type="SUPFAM" id="SSF144083">
    <property type="entry name" value="Magnesium transport protein CorA, transmembrane region"/>
    <property type="match status" value="1"/>
</dbReference>
<dbReference type="OrthoDB" id="5396681at2759"/>
<evidence type="ECO:0000313" key="8">
    <source>
        <dbReference type="Proteomes" id="UP000799291"/>
    </source>
</evidence>
<reference evidence="7" key="1">
    <citation type="journal article" date="2020" name="Stud. Mycol.">
        <title>101 Dothideomycetes genomes: a test case for predicting lifestyles and emergence of pathogens.</title>
        <authorList>
            <person name="Haridas S."/>
            <person name="Albert R."/>
            <person name="Binder M."/>
            <person name="Bloem J."/>
            <person name="Labutti K."/>
            <person name="Salamov A."/>
            <person name="Andreopoulos B."/>
            <person name="Baker S."/>
            <person name="Barry K."/>
            <person name="Bills G."/>
            <person name="Bluhm B."/>
            <person name="Cannon C."/>
            <person name="Castanera R."/>
            <person name="Culley D."/>
            <person name="Daum C."/>
            <person name="Ezra D."/>
            <person name="Gonzalez J."/>
            <person name="Henrissat B."/>
            <person name="Kuo A."/>
            <person name="Liang C."/>
            <person name="Lipzen A."/>
            <person name="Lutzoni F."/>
            <person name="Magnuson J."/>
            <person name="Mondo S."/>
            <person name="Nolan M."/>
            <person name="Ohm R."/>
            <person name="Pangilinan J."/>
            <person name="Park H.-J."/>
            <person name="Ramirez L."/>
            <person name="Alfaro M."/>
            <person name="Sun H."/>
            <person name="Tritt A."/>
            <person name="Yoshinaga Y."/>
            <person name="Zwiers L.-H."/>
            <person name="Turgeon B."/>
            <person name="Goodwin S."/>
            <person name="Spatafora J."/>
            <person name="Crous P."/>
            <person name="Grigoriev I."/>
        </authorList>
    </citation>
    <scope>NUCLEOTIDE SEQUENCE</scope>
    <source>
        <strain evidence="7">CBS 122367</strain>
    </source>
</reference>
<organism evidence="7 8">
    <name type="scientific">Lentithecium fluviatile CBS 122367</name>
    <dbReference type="NCBI Taxonomy" id="1168545"/>
    <lineage>
        <taxon>Eukaryota</taxon>
        <taxon>Fungi</taxon>
        <taxon>Dikarya</taxon>
        <taxon>Ascomycota</taxon>
        <taxon>Pezizomycotina</taxon>
        <taxon>Dothideomycetes</taxon>
        <taxon>Pleosporomycetidae</taxon>
        <taxon>Pleosporales</taxon>
        <taxon>Massarineae</taxon>
        <taxon>Lentitheciaceae</taxon>
        <taxon>Lentithecium</taxon>
    </lineage>
</organism>
<evidence type="ECO:0000256" key="2">
    <source>
        <dbReference type="ARBA" id="ARBA00022692"/>
    </source>
</evidence>
<keyword evidence="8" id="KW-1185">Reference proteome</keyword>
<keyword evidence="3 5" id="KW-1133">Transmembrane helix</keyword>
<feature type="transmembrane region" description="Helical" evidence="5">
    <location>
        <begin position="391"/>
        <end position="415"/>
    </location>
</feature>
<dbReference type="InterPro" id="IPR058257">
    <property type="entry name" value="CorA-like_dom"/>
</dbReference>
<dbReference type="GO" id="GO:0016020">
    <property type="term" value="C:membrane"/>
    <property type="evidence" value="ECO:0007669"/>
    <property type="project" value="UniProtKB-SubCell"/>
</dbReference>
<evidence type="ECO:0000259" key="6">
    <source>
        <dbReference type="Pfam" id="PF26616"/>
    </source>
</evidence>
<comment type="subcellular location">
    <subcellularLocation>
        <location evidence="1">Membrane</location>
        <topology evidence="1">Multi-pass membrane protein</topology>
    </subcellularLocation>
</comment>
<gene>
    <name evidence="7" type="ORF">K458DRAFT_294629</name>
</gene>
<dbReference type="Pfam" id="PF26616">
    <property type="entry name" value="CorA-like"/>
    <property type="match status" value="1"/>
</dbReference>
<accession>A0A6G1JBN1</accession>
<feature type="transmembrane region" description="Helical" evidence="5">
    <location>
        <begin position="349"/>
        <end position="371"/>
    </location>
</feature>
<dbReference type="Gene3D" id="1.20.58.340">
    <property type="entry name" value="Magnesium transport protein CorA, transmembrane region"/>
    <property type="match status" value="1"/>
</dbReference>
<dbReference type="InterPro" id="IPR045863">
    <property type="entry name" value="CorA_TM1_TM2"/>
</dbReference>
<evidence type="ECO:0000256" key="5">
    <source>
        <dbReference type="SAM" id="Phobius"/>
    </source>
</evidence>
<dbReference type="Proteomes" id="UP000799291">
    <property type="component" value="Unassembled WGS sequence"/>
</dbReference>
<evidence type="ECO:0000256" key="1">
    <source>
        <dbReference type="ARBA" id="ARBA00004141"/>
    </source>
</evidence>
<evidence type="ECO:0000313" key="7">
    <source>
        <dbReference type="EMBL" id="KAF2687942.1"/>
    </source>
</evidence>
<evidence type="ECO:0000256" key="3">
    <source>
        <dbReference type="ARBA" id="ARBA00022989"/>
    </source>
</evidence>
<dbReference type="AlphaFoldDB" id="A0A6G1JBN1"/>
<proteinExistence type="predicted"/>
<name>A0A6G1JBN1_9PLEO</name>
<protein>
    <recommendedName>
        <fullName evidence="6">CorA-like transporter domain-containing protein</fullName>
    </recommendedName>
</protein>
<keyword evidence="2 5" id="KW-0812">Transmembrane</keyword>